<dbReference type="EMBL" id="CP002547">
    <property type="protein sequence ID" value="ADY54718.1"/>
    <property type="molecule type" value="Genomic_DNA"/>
</dbReference>
<keyword evidence="1" id="KW-0812">Transmembrane</keyword>
<sequence>MAAGYDGSIRIDTRVDTKGFNTGMKQISGGLAGIASSLGKLAGAVGLTFGVKAIIDFSKESVKAATDLSNAMMGLQSIMEGQGRSFAKAQQFINDYISDGLIPATDAITAYKNLASRKYTDTQIQQVLVALKDSASFGRQASYSLGEAVETATEGLKNENSILVDNAGVTKNVARMWDEYAKSIGTTAANLSQQQKIQAEVTGILEESKYQIGDAAKVADSYSGQILKLGFNFNNLKVAVGNAIIPLAQAVLPSINAIIAGLTRLANVFAQVTAALFGKQVKAQEQVAKTAAAGAKAENSLAKATEKAGKAAKGSLASFDELNVLAEDTAAGMGAAANGIEDTSFGGVDTDAGLSGELGADMTVSPAVQTAVDTFMRILEPLQSIKLDNLNAAFDRLKEAIRPITAALFAGLEWAYLNIFVPLAEWTIEDALPAFLDVLSGALKVLSAVIEALTPLALWLFENFLRPIAEWTGGLIVASLEALAGALKGVSDWISENEGLVQGMTVTVGLFFAAWKGTELLAFIQMSGGVAGAFKIIKDAIKGATIAQIANKWETVALTGLYAKDFVVSIGAAAKAIAFSTGKWAANTFAMIANKIAMGASVIAQGAMTFAMGTWNVICAIGTGLTAAFGAAVAFLTSPIGLVLLAIAALIAIIVLLVTHWDKVKAAAAAVWTEITKIWGVASGWFNQNVLTPLKNNFKGAINFLIGLAEGFVNGFIKGINKIISALNTLSFENPITGKAYGINIRPVREISIPRLATGGITSGPMLAMIGDNPGGREVVAPLDDLTDMIASAVGDAVLAVMQMVQRNTSNQGGDIVIQVDGATFARIIKPYLAREDQRKGSAIIKPI</sequence>
<keyword evidence="1" id="KW-0472">Membrane</keyword>
<dbReference type="eggNOG" id="COG3941">
    <property type="taxonomic scope" value="Bacteria"/>
</dbReference>
<dbReference type="STRING" id="645991.Sgly_0352"/>
<name>F0SXH2_SYNGF</name>
<protein>
    <submittedName>
        <fullName evidence="2">Uncharacterized protein</fullName>
    </submittedName>
</protein>
<dbReference type="KEGG" id="sgy:Sgly_0352"/>
<feature type="transmembrane region" description="Helical" evidence="1">
    <location>
        <begin position="640"/>
        <end position="658"/>
    </location>
</feature>
<dbReference type="OrthoDB" id="90760at2"/>
<dbReference type="HOGENOM" id="CLU_011599_0_0_9"/>
<evidence type="ECO:0000313" key="2">
    <source>
        <dbReference type="EMBL" id="ADY54718.1"/>
    </source>
</evidence>
<keyword evidence="1" id="KW-1133">Transmembrane helix</keyword>
<accession>F0SXH2</accession>
<reference evidence="3" key="2">
    <citation type="submission" date="2011-02" db="EMBL/GenBank/DDBJ databases">
        <title>The complete genome of Syntrophobotulus glycolicus DSM 8271.</title>
        <authorList>
            <person name="Lucas S."/>
            <person name="Copeland A."/>
            <person name="Lapidus A."/>
            <person name="Bruce D."/>
            <person name="Goodwin L."/>
            <person name="Pitluck S."/>
            <person name="Kyrpides N."/>
            <person name="Mavromatis K."/>
            <person name="Pagani I."/>
            <person name="Ivanova N."/>
            <person name="Mikhailova N."/>
            <person name="Chertkov O."/>
            <person name="Held B."/>
            <person name="Detter J.C."/>
            <person name="Tapia R."/>
            <person name="Han C."/>
            <person name="Land M."/>
            <person name="Hauser L."/>
            <person name="Markowitz V."/>
            <person name="Cheng J.-F."/>
            <person name="Hugenholtz P."/>
            <person name="Woyke T."/>
            <person name="Wu D."/>
            <person name="Spring S."/>
            <person name="Schroeder M."/>
            <person name="Brambilla E."/>
            <person name="Klenk H.-P."/>
            <person name="Eisen J.A."/>
        </authorList>
    </citation>
    <scope>NUCLEOTIDE SEQUENCE [LARGE SCALE GENOMIC DNA]</scope>
    <source>
        <strain evidence="3">DSM 8271 / FlGlyR</strain>
    </source>
</reference>
<gene>
    <name evidence="2" type="ordered locus">Sgly_0352</name>
</gene>
<organism evidence="2 3">
    <name type="scientific">Syntrophobotulus glycolicus (strain DSM 8271 / FlGlyR)</name>
    <dbReference type="NCBI Taxonomy" id="645991"/>
    <lineage>
        <taxon>Bacteria</taxon>
        <taxon>Bacillati</taxon>
        <taxon>Bacillota</taxon>
        <taxon>Clostridia</taxon>
        <taxon>Eubacteriales</taxon>
        <taxon>Desulfitobacteriaceae</taxon>
        <taxon>Syntrophobotulus</taxon>
    </lineage>
</organism>
<dbReference type="RefSeq" id="WP_013623589.1">
    <property type="nucleotide sequence ID" value="NC_015172.1"/>
</dbReference>
<evidence type="ECO:0000256" key="1">
    <source>
        <dbReference type="SAM" id="Phobius"/>
    </source>
</evidence>
<evidence type="ECO:0000313" key="3">
    <source>
        <dbReference type="Proteomes" id="UP000007488"/>
    </source>
</evidence>
<reference evidence="2 3" key="1">
    <citation type="journal article" date="2011" name="Stand. Genomic Sci.">
        <title>Complete genome sequence of Syntrophobotulus glycolicus type strain (FlGlyR).</title>
        <authorList>
            <person name="Han C."/>
            <person name="Mwirichia R."/>
            <person name="Chertkov O."/>
            <person name="Held B."/>
            <person name="Lapidus A."/>
            <person name="Nolan M."/>
            <person name="Lucas S."/>
            <person name="Hammon N."/>
            <person name="Deshpande S."/>
            <person name="Cheng J.F."/>
            <person name="Tapia R."/>
            <person name="Goodwin L."/>
            <person name="Pitluck S."/>
            <person name="Huntemann M."/>
            <person name="Liolios K."/>
            <person name="Ivanova N."/>
            <person name="Pagani I."/>
            <person name="Mavromatis K."/>
            <person name="Ovchinikova G."/>
            <person name="Pati A."/>
            <person name="Chen A."/>
            <person name="Palaniappan K."/>
            <person name="Land M."/>
            <person name="Hauser L."/>
            <person name="Brambilla E.M."/>
            <person name="Rohde M."/>
            <person name="Spring S."/>
            <person name="Sikorski J."/>
            <person name="Goker M."/>
            <person name="Woyke T."/>
            <person name="Bristow J."/>
            <person name="Eisen J.A."/>
            <person name="Markowitz V."/>
            <person name="Hugenholtz P."/>
            <person name="Kyrpides N.C."/>
            <person name="Klenk H.P."/>
            <person name="Detter J.C."/>
        </authorList>
    </citation>
    <scope>NUCLEOTIDE SEQUENCE [LARGE SCALE GENOMIC DNA]</scope>
    <source>
        <strain evidence="3">DSM 8271 / FlGlyR</strain>
    </source>
</reference>
<dbReference type="AlphaFoldDB" id="F0SXH2"/>
<keyword evidence="3" id="KW-1185">Reference proteome</keyword>
<dbReference type="Proteomes" id="UP000007488">
    <property type="component" value="Chromosome"/>
</dbReference>
<feature type="transmembrane region" description="Helical" evidence="1">
    <location>
        <begin position="615"/>
        <end position="634"/>
    </location>
</feature>
<dbReference type="eggNOG" id="COG5412">
    <property type="taxonomic scope" value="Bacteria"/>
</dbReference>
<proteinExistence type="predicted"/>